<sequence length="98" mass="10256">MADESLDRTTEKVHLPVASPPRNHGHTLAAWVTVIVVMSGSLVAALAVLFAIPWLFWVGMAVVVVGGVVGYVLKMLGFGQPTGTTARGRGHGADRAAH</sequence>
<dbReference type="AlphaFoldDB" id="A0A021VS31"/>
<feature type="transmembrane region" description="Helical" evidence="2">
    <location>
        <begin position="54"/>
        <end position="73"/>
    </location>
</feature>
<feature type="compositionally biased region" description="Basic and acidic residues" evidence="1">
    <location>
        <begin position="1"/>
        <end position="14"/>
    </location>
</feature>
<reference evidence="3 4" key="1">
    <citation type="submission" date="2014-01" db="EMBL/GenBank/DDBJ databases">
        <title>Actinotalea ferrariae CF5-4.</title>
        <authorList>
            <person name="Chen F."/>
            <person name="Li Y."/>
            <person name="Wang G."/>
        </authorList>
    </citation>
    <scope>NUCLEOTIDE SEQUENCE [LARGE SCALE GENOMIC DNA]</scope>
    <source>
        <strain evidence="3 4">CF5-4</strain>
    </source>
</reference>
<proteinExistence type="predicted"/>
<evidence type="ECO:0000256" key="1">
    <source>
        <dbReference type="SAM" id="MobiDB-lite"/>
    </source>
</evidence>
<feature type="transmembrane region" description="Helical" evidence="2">
    <location>
        <begin position="28"/>
        <end position="48"/>
    </location>
</feature>
<dbReference type="Pfam" id="PF20447">
    <property type="entry name" value="DUF6704"/>
    <property type="match status" value="1"/>
</dbReference>
<organism evidence="3 4">
    <name type="scientific">Actinotalea ferrariae CF5-4</name>
    <dbReference type="NCBI Taxonomy" id="948458"/>
    <lineage>
        <taxon>Bacteria</taxon>
        <taxon>Bacillati</taxon>
        <taxon>Actinomycetota</taxon>
        <taxon>Actinomycetes</taxon>
        <taxon>Micrococcales</taxon>
        <taxon>Cellulomonadaceae</taxon>
        <taxon>Actinotalea</taxon>
    </lineage>
</organism>
<keyword evidence="2" id="KW-0472">Membrane</keyword>
<keyword evidence="2" id="KW-1133">Transmembrane helix</keyword>
<dbReference type="EMBL" id="AXCW01000055">
    <property type="protein sequence ID" value="EYR64014.1"/>
    <property type="molecule type" value="Genomic_DNA"/>
</dbReference>
<feature type="region of interest" description="Disordered" evidence="1">
    <location>
        <begin position="1"/>
        <end position="24"/>
    </location>
</feature>
<comment type="caution">
    <text evidence="3">The sequence shown here is derived from an EMBL/GenBank/DDBJ whole genome shotgun (WGS) entry which is preliminary data.</text>
</comment>
<protein>
    <submittedName>
        <fullName evidence="3">Uncharacterized protein</fullName>
    </submittedName>
</protein>
<dbReference type="Proteomes" id="UP000019753">
    <property type="component" value="Unassembled WGS sequence"/>
</dbReference>
<keyword evidence="4" id="KW-1185">Reference proteome</keyword>
<dbReference type="NCBIfam" id="NF041681">
    <property type="entry name" value="HGxxPAAW"/>
    <property type="match status" value="1"/>
</dbReference>
<evidence type="ECO:0000256" key="2">
    <source>
        <dbReference type="SAM" id="Phobius"/>
    </source>
</evidence>
<dbReference type="RefSeq" id="WP_052022519.1">
    <property type="nucleotide sequence ID" value="NZ_AXCW01000055.1"/>
</dbReference>
<gene>
    <name evidence="3" type="ORF">N866_16600</name>
</gene>
<accession>A0A021VS31</accession>
<name>A0A021VS31_9CELL</name>
<evidence type="ECO:0000313" key="4">
    <source>
        <dbReference type="Proteomes" id="UP000019753"/>
    </source>
</evidence>
<evidence type="ECO:0000313" key="3">
    <source>
        <dbReference type="EMBL" id="EYR64014.1"/>
    </source>
</evidence>
<dbReference type="InterPro" id="IPR046550">
    <property type="entry name" value="DUF6704"/>
</dbReference>
<keyword evidence="2" id="KW-0812">Transmembrane</keyword>
<dbReference type="OrthoDB" id="5149710at2"/>
<feature type="region of interest" description="Disordered" evidence="1">
    <location>
        <begin position="79"/>
        <end position="98"/>
    </location>
</feature>